<dbReference type="GO" id="GO:0035091">
    <property type="term" value="F:phosphatidylinositol binding"/>
    <property type="evidence" value="ECO:0007669"/>
    <property type="project" value="InterPro"/>
</dbReference>
<dbReference type="InParanoid" id="A8Q6R6"/>
<dbReference type="GeneID" id="5854360"/>
<dbReference type="GO" id="GO:0005737">
    <property type="term" value="C:cytoplasm"/>
    <property type="evidence" value="ECO:0007669"/>
    <property type="project" value="TreeGrafter"/>
</dbReference>
<dbReference type="InterPro" id="IPR036028">
    <property type="entry name" value="SH3-like_dom_sf"/>
</dbReference>
<dbReference type="FunCoup" id="A8Q6R6">
    <property type="interactions" value="58"/>
</dbReference>
<dbReference type="VEuPathDB" id="FungiDB:MGL_3039"/>
<keyword evidence="2" id="KW-0677">Repeat</keyword>
<feature type="region of interest" description="Disordered" evidence="4">
    <location>
        <begin position="242"/>
        <end position="274"/>
    </location>
</feature>
<dbReference type="RefSeq" id="XP_001730053.1">
    <property type="nucleotide sequence ID" value="XM_001730001.1"/>
</dbReference>
<dbReference type="STRING" id="425265.A8Q6R6"/>
<dbReference type="Gene3D" id="2.30.30.40">
    <property type="entry name" value="SH3 Domains"/>
    <property type="match status" value="2"/>
</dbReference>
<feature type="region of interest" description="Disordered" evidence="4">
    <location>
        <begin position="113"/>
        <end position="142"/>
    </location>
</feature>
<dbReference type="InterPro" id="IPR051228">
    <property type="entry name" value="NADPH_Oxidase/PX-Domain"/>
</dbReference>
<reference evidence="6 7" key="1">
    <citation type="journal article" date="2007" name="Proc. Natl. Acad. Sci. U.S.A.">
        <title>Dandruff-associated Malassezia genomes reveal convergent and divergent virulence traits shared with plant and human fungal pathogens.</title>
        <authorList>
            <person name="Xu J."/>
            <person name="Saunders C.W."/>
            <person name="Hu P."/>
            <person name="Grant R.A."/>
            <person name="Boekhout T."/>
            <person name="Kuramae E.E."/>
            <person name="Kronstad J.W."/>
            <person name="Deangelis Y.M."/>
            <person name="Reeder N.L."/>
            <person name="Johnstone K.R."/>
            <person name="Leland M."/>
            <person name="Fieno A.M."/>
            <person name="Begley W.M."/>
            <person name="Sun Y."/>
            <person name="Lacey M.P."/>
            <person name="Chaudhary T."/>
            <person name="Keough T."/>
            <person name="Chu L."/>
            <person name="Sears R."/>
            <person name="Yuan B."/>
            <person name="Dawson T.L.Jr."/>
        </authorList>
    </citation>
    <scope>NUCLEOTIDE SEQUENCE [LARGE SCALE GENOMIC DNA]</scope>
    <source>
        <strain evidence="7">ATCC MYA-4612 / CBS 7966</strain>
    </source>
</reference>
<evidence type="ECO:0000256" key="2">
    <source>
        <dbReference type="ARBA" id="ARBA00022737"/>
    </source>
</evidence>
<keyword evidence="7" id="KW-1185">Reference proteome</keyword>
<evidence type="ECO:0000259" key="5">
    <source>
        <dbReference type="PROSITE" id="PS50002"/>
    </source>
</evidence>
<dbReference type="Proteomes" id="UP000008837">
    <property type="component" value="Unassembled WGS sequence"/>
</dbReference>
<dbReference type="CDD" id="cd11878">
    <property type="entry name" value="SH3_Bem1p_1"/>
    <property type="match status" value="1"/>
</dbReference>
<dbReference type="InterPro" id="IPR001452">
    <property type="entry name" value="SH3_domain"/>
</dbReference>
<dbReference type="PANTHER" id="PTHR15706">
    <property type="entry name" value="SH3 MULTIPLE DOMAIN"/>
    <property type="match status" value="1"/>
</dbReference>
<dbReference type="CDD" id="cd11879">
    <property type="entry name" value="SH3_Bem1p_2"/>
    <property type="match status" value="1"/>
</dbReference>
<dbReference type="PROSITE" id="PS50002">
    <property type="entry name" value="SH3"/>
    <property type="match status" value="2"/>
</dbReference>
<comment type="caution">
    <text evidence="6">The sequence shown here is derived from an EMBL/GenBank/DDBJ whole genome shotgun (WGS) entry which is preliminary data.</text>
</comment>
<dbReference type="EMBL" id="AAYY01000010">
    <property type="protein sequence ID" value="EDP42839.1"/>
    <property type="molecule type" value="Genomic_DNA"/>
</dbReference>
<feature type="compositionally biased region" description="Low complexity" evidence="4">
    <location>
        <begin position="122"/>
        <end position="141"/>
    </location>
</feature>
<dbReference type="AlphaFoldDB" id="A8Q6R6"/>
<keyword evidence="1 3" id="KW-0728">SH3 domain</keyword>
<dbReference type="InterPro" id="IPR035549">
    <property type="entry name" value="Bem1/Scd2_SH3_2"/>
</dbReference>
<feature type="domain" description="SH3" evidence="5">
    <location>
        <begin position="40"/>
        <end position="104"/>
    </location>
</feature>
<feature type="domain" description="SH3" evidence="5">
    <location>
        <begin position="145"/>
        <end position="207"/>
    </location>
</feature>
<gene>
    <name evidence="6" type="ORF">MGL_3039</name>
</gene>
<accession>A8Q6R6</accession>
<protein>
    <recommendedName>
        <fullName evidence="5">SH3 domain-containing protein</fullName>
    </recommendedName>
</protein>
<dbReference type="OrthoDB" id="548867at2759"/>
<dbReference type="SMART" id="SM00326">
    <property type="entry name" value="SH3"/>
    <property type="match status" value="2"/>
</dbReference>
<dbReference type="SUPFAM" id="SSF64268">
    <property type="entry name" value="PX domain"/>
    <property type="match status" value="1"/>
</dbReference>
<dbReference type="KEGG" id="mgl:MGL_3039"/>
<feature type="compositionally biased region" description="Polar residues" evidence="4">
    <location>
        <begin position="242"/>
        <end position="259"/>
    </location>
</feature>
<evidence type="ECO:0000313" key="6">
    <source>
        <dbReference type="EMBL" id="EDP42839.1"/>
    </source>
</evidence>
<dbReference type="Pfam" id="PF00018">
    <property type="entry name" value="SH3_1"/>
    <property type="match status" value="2"/>
</dbReference>
<proteinExistence type="predicted"/>
<evidence type="ECO:0000256" key="1">
    <source>
        <dbReference type="ARBA" id="ARBA00022443"/>
    </source>
</evidence>
<dbReference type="OMA" id="NGWIEAC"/>
<evidence type="ECO:0000256" key="3">
    <source>
        <dbReference type="PROSITE-ProRule" id="PRU00192"/>
    </source>
</evidence>
<organism evidence="6 7">
    <name type="scientific">Malassezia globosa (strain ATCC MYA-4612 / CBS 7966)</name>
    <name type="common">Dandruff-associated fungus</name>
    <dbReference type="NCBI Taxonomy" id="425265"/>
    <lineage>
        <taxon>Eukaryota</taxon>
        <taxon>Fungi</taxon>
        <taxon>Dikarya</taxon>
        <taxon>Basidiomycota</taxon>
        <taxon>Ustilaginomycotina</taxon>
        <taxon>Malasseziomycetes</taxon>
        <taxon>Malasseziales</taxon>
        <taxon>Malasseziaceae</taxon>
        <taxon>Malassezia</taxon>
    </lineage>
</organism>
<dbReference type="SUPFAM" id="SSF50044">
    <property type="entry name" value="SH3-domain"/>
    <property type="match status" value="2"/>
</dbReference>
<evidence type="ECO:0000313" key="7">
    <source>
        <dbReference type="Proteomes" id="UP000008837"/>
    </source>
</evidence>
<evidence type="ECO:0000256" key="4">
    <source>
        <dbReference type="SAM" id="MobiDB-lite"/>
    </source>
</evidence>
<feature type="region of interest" description="Disordered" evidence="4">
    <location>
        <begin position="1"/>
        <end position="42"/>
    </location>
</feature>
<dbReference type="InterPro" id="IPR035548">
    <property type="entry name" value="Bem1/Scd2_SH3_1"/>
</dbReference>
<feature type="region of interest" description="Disordered" evidence="4">
    <location>
        <begin position="459"/>
        <end position="486"/>
    </location>
</feature>
<feature type="compositionally biased region" description="Polar residues" evidence="4">
    <location>
        <begin position="24"/>
        <end position="35"/>
    </location>
</feature>
<dbReference type="InterPro" id="IPR036871">
    <property type="entry name" value="PX_dom_sf"/>
</dbReference>
<name>A8Q6R6_MALGO</name>
<dbReference type="PANTHER" id="PTHR15706:SF2">
    <property type="entry name" value="SH3 AND PX DOMAIN-CONTAINING PROTEIN 2A"/>
    <property type="match status" value="1"/>
</dbReference>
<sequence length="572" mass="63699">MKALLDLRNNLKDRGTSGPKQHRSLSALSASQKNEASLRPPQKVLRAHTDYNSQSPHEISFHKGDFFHVLSDIEPSQNGWIEACNPVTNSRGFVSLSYFDVLSRTTPRSTIPLTAHSELNPGFRPSSQSSAGSQRSTFSSSDYTSNGTFATIKYDFKAELPHELSVKEGDGVFVVARSNEEWLVAKPLEYVGMPGLIPTNYITFCDMRTGKPLTHEDNISVLSGIPSVYEWGVQNNRAHQQTLSLSSAQDPLPQDSSSPYVEDKVSSKQFPQTPQCSYNMDDYFSSLDSFSPNEQTLHSEATSTARPVLPLSVKLAFVSLDLLLADSYGQWVRLHVVYSVKCTPPVMSEYYERRELVLFRLYHDFAKLRHSLELDLTRSMPTLTQPVALPILPPIDHEGRALKAFVIALCALPNQVLQEASIQRFLEVRAADYCHVTVSHDGNTRDVSLKGSLSNNRSLGSQDSFEHHNSARSSTNTKYSASDSTSLSDFSHHRIKVVHRGERSKVIALRISSTVSYELLVQKVRDKFGSAIQSLEFAETPGQCRICDDEDLRAWLTASLCAGNKLMLYASV</sequence>